<reference evidence="3 4" key="1">
    <citation type="submission" date="2024-03" db="EMBL/GenBank/DDBJ databases">
        <title>Novel species of the genus Variovorax.</title>
        <authorList>
            <person name="Liu Q."/>
            <person name="Xin Y.-H."/>
        </authorList>
    </citation>
    <scope>NUCLEOTIDE SEQUENCE [LARGE SCALE GENOMIC DNA]</scope>
    <source>
        <strain evidence="3 4">KACC 18899</strain>
    </source>
</reference>
<evidence type="ECO:0000256" key="1">
    <source>
        <dbReference type="SAM" id="MobiDB-lite"/>
    </source>
</evidence>
<keyword evidence="4" id="KW-1185">Reference proteome</keyword>
<gene>
    <name evidence="3" type="ORF">WKW77_15160</name>
</gene>
<dbReference type="Proteomes" id="UP001365846">
    <property type="component" value="Unassembled WGS sequence"/>
</dbReference>
<dbReference type="EMBL" id="JBBKZU010000006">
    <property type="protein sequence ID" value="MEJ8812422.1"/>
    <property type="molecule type" value="Genomic_DNA"/>
</dbReference>
<accession>A0ABU8VFI9</accession>
<keyword evidence="2" id="KW-0732">Signal</keyword>
<name>A0ABU8VFI9_9BURK</name>
<feature type="region of interest" description="Disordered" evidence="1">
    <location>
        <begin position="147"/>
        <end position="166"/>
    </location>
</feature>
<dbReference type="RefSeq" id="WP_340357684.1">
    <property type="nucleotide sequence ID" value="NZ_JBBKZU010000006.1"/>
</dbReference>
<organism evidence="3 4">
    <name type="scientific">Variovorax ureilyticus</name>
    <dbReference type="NCBI Taxonomy" id="1836198"/>
    <lineage>
        <taxon>Bacteria</taxon>
        <taxon>Pseudomonadati</taxon>
        <taxon>Pseudomonadota</taxon>
        <taxon>Betaproteobacteria</taxon>
        <taxon>Burkholderiales</taxon>
        <taxon>Comamonadaceae</taxon>
        <taxon>Variovorax</taxon>
    </lineage>
</organism>
<evidence type="ECO:0000313" key="4">
    <source>
        <dbReference type="Proteomes" id="UP001365846"/>
    </source>
</evidence>
<protein>
    <recommendedName>
        <fullName evidence="5">TrbM protein</fullName>
    </recommendedName>
</protein>
<comment type="caution">
    <text evidence="3">The sequence shown here is derived from an EMBL/GenBank/DDBJ whole genome shotgun (WGS) entry which is preliminary data.</text>
</comment>
<sequence>MNGAWRAIRATAFLALALAFALGAVAASPAKLEQEVQRFAVACAKNEDYPDLYDCRCLTEGYREAVKETGSTFRRRALVRDYKLLQQCPAAKSNIYAWFRQDCISNADRRPNHGEFCSCSAEAFATSFRASPPTSKGEIAKLKKESMRSCGATEPLPLRHPQIDLK</sequence>
<feature type="signal peptide" evidence="2">
    <location>
        <begin position="1"/>
        <end position="26"/>
    </location>
</feature>
<evidence type="ECO:0008006" key="5">
    <source>
        <dbReference type="Google" id="ProtNLM"/>
    </source>
</evidence>
<feature type="chain" id="PRO_5046120266" description="TrbM protein" evidence="2">
    <location>
        <begin position="27"/>
        <end position="166"/>
    </location>
</feature>
<proteinExistence type="predicted"/>
<evidence type="ECO:0000313" key="3">
    <source>
        <dbReference type="EMBL" id="MEJ8812422.1"/>
    </source>
</evidence>
<evidence type="ECO:0000256" key="2">
    <source>
        <dbReference type="SAM" id="SignalP"/>
    </source>
</evidence>